<feature type="domain" description="HTH gntR-type" evidence="4">
    <location>
        <begin position="6"/>
        <end position="74"/>
    </location>
</feature>
<dbReference type="EMBL" id="JACHDS010000001">
    <property type="protein sequence ID" value="MBB6174589.1"/>
    <property type="molecule type" value="Genomic_DNA"/>
</dbReference>
<gene>
    <name evidence="5" type="ORF">HNR23_004649</name>
</gene>
<dbReference type="CDD" id="cd07377">
    <property type="entry name" value="WHTH_GntR"/>
    <property type="match status" value="1"/>
</dbReference>
<evidence type="ECO:0000259" key="4">
    <source>
        <dbReference type="PROSITE" id="PS50949"/>
    </source>
</evidence>
<evidence type="ECO:0000313" key="6">
    <source>
        <dbReference type="Proteomes" id="UP000546642"/>
    </source>
</evidence>
<dbReference type="Gene3D" id="1.10.10.10">
    <property type="entry name" value="Winged helix-like DNA-binding domain superfamily/Winged helix DNA-binding domain"/>
    <property type="match status" value="1"/>
</dbReference>
<dbReference type="GO" id="GO:0003700">
    <property type="term" value="F:DNA-binding transcription factor activity"/>
    <property type="evidence" value="ECO:0007669"/>
    <property type="project" value="InterPro"/>
</dbReference>
<evidence type="ECO:0000256" key="3">
    <source>
        <dbReference type="ARBA" id="ARBA00023163"/>
    </source>
</evidence>
<dbReference type="Proteomes" id="UP000546642">
    <property type="component" value="Unassembled WGS sequence"/>
</dbReference>
<name>A0A7X0D916_9ACTN</name>
<keyword evidence="2 5" id="KW-0238">DNA-binding</keyword>
<comment type="caution">
    <text evidence="5">The sequence shown here is derived from an EMBL/GenBank/DDBJ whole genome shotgun (WGS) entry which is preliminary data.</text>
</comment>
<accession>A0A7X0D916</accession>
<evidence type="ECO:0000256" key="2">
    <source>
        <dbReference type="ARBA" id="ARBA00023125"/>
    </source>
</evidence>
<keyword evidence="3" id="KW-0804">Transcription</keyword>
<dbReference type="SUPFAM" id="SSF46785">
    <property type="entry name" value="Winged helix' DNA-binding domain"/>
    <property type="match status" value="1"/>
</dbReference>
<reference evidence="5 6" key="1">
    <citation type="submission" date="2020-08" db="EMBL/GenBank/DDBJ databases">
        <title>Sequencing the genomes of 1000 actinobacteria strains.</title>
        <authorList>
            <person name="Klenk H.-P."/>
        </authorList>
    </citation>
    <scope>NUCLEOTIDE SEQUENCE [LARGE SCALE GENOMIC DNA]</scope>
    <source>
        <strain evidence="5 6">DSM 46659</strain>
    </source>
</reference>
<dbReference type="PANTHER" id="PTHR38445">
    <property type="entry name" value="HTH-TYPE TRANSCRIPTIONAL REPRESSOR YTRA"/>
    <property type="match status" value="1"/>
</dbReference>
<keyword evidence="1" id="KW-0805">Transcription regulation</keyword>
<dbReference type="GO" id="GO:0003677">
    <property type="term" value="F:DNA binding"/>
    <property type="evidence" value="ECO:0007669"/>
    <property type="project" value="UniProtKB-KW"/>
</dbReference>
<dbReference type="InterPro" id="IPR036390">
    <property type="entry name" value="WH_DNA-bd_sf"/>
</dbReference>
<dbReference type="AlphaFoldDB" id="A0A7X0D916"/>
<dbReference type="Pfam" id="PF00392">
    <property type="entry name" value="GntR"/>
    <property type="match status" value="1"/>
</dbReference>
<dbReference type="PANTHER" id="PTHR38445:SF10">
    <property type="entry name" value="GNTR-FAMILY TRANSCRIPTIONAL REGULATOR"/>
    <property type="match status" value="1"/>
</dbReference>
<dbReference type="RefSeq" id="WP_184078712.1">
    <property type="nucleotide sequence ID" value="NZ_JACHDS010000001.1"/>
</dbReference>
<dbReference type="InterPro" id="IPR000524">
    <property type="entry name" value="Tscrpt_reg_HTH_GntR"/>
</dbReference>
<dbReference type="InterPro" id="IPR036388">
    <property type="entry name" value="WH-like_DNA-bd_sf"/>
</dbReference>
<dbReference type="SMART" id="SM00345">
    <property type="entry name" value="HTH_GNTR"/>
    <property type="match status" value="1"/>
</dbReference>
<organism evidence="5 6">
    <name type="scientific">Nocardiopsis mwathae</name>
    <dbReference type="NCBI Taxonomy" id="1472723"/>
    <lineage>
        <taxon>Bacteria</taxon>
        <taxon>Bacillati</taxon>
        <taxon>Actinomycetota</taxon>
        <taxon>Actinomycetes</taxon>
        <taxon>Streptosporangiales</taxon>
        <taxon>Nocardiopsidaceae</taxon>
        <taxon>Nocardiopsis</taxon>
    </lineage>
</organism>
<protein>
    <submittedName>
        <fullName evidence="5">DNA-binding transcriptional regulator YhcF (GntR family)</fullName>
    </submittedName>
</protein>
<evidence type="ECO:0000313" key="5">
    <source>
        <dbReference type="EMBL" id="MBB6174589.1"/>
    </source>
</evidence>
<proteinExistence type="predicted"/>
<keyword evidence="6" id="KW-1185">Reference proteome</keyword>
<evidence type="ECO:0000256" key="1">
    <source>
        <dbReference type="ARBA" id="ARBA00023015"/>
    </source>
</evidence>
<dbReference type="PROSITE" id="PS50949">
    <property type="entry name" value="HTH_GNTR"/>
    <property type="match status" value="1"/>
</dbReference>
<sequence length="121" mass="13477">MFDDRSPIYVQIAERIAADVLSGVLREGEKIPSTNEYAAFFQINPATAAKGIGRLVDEGVLFKKRGIGMFVSPGARDELRARRREVFFSEVVDPMVDSARAIGLPLGAVVDRIRQHMREED</sequence>